<evidence type="ECO:0000313" key="2">
    <source>
        <dbReference type="EMBL" id="SMX80242.1"/>
    </source>
</evidence>
<dbReference type="PANTHER" id="PTHR43415">
    <property type="entry name" value="SPERMIDINE N(1)-ACETYLTRANSFERASE"/>
    <property type="match status" value="1"/>
</dbReference>
<sequence length="203" mass="22794">MSSVTPTSVTPFQRLADVEQAEQYAENLFVGSSVRLRPLQSDDLPYLEQWWFDPSIVVLQNTTVLPRPEGGVSEQFTQWSANTDSSSVGLSIELLETEEFVGHVTLFGRDTINQSATLAIILGPEFHGHGFGADAVRLALRYGFLQLGLNRIELRTWAFNTRGIAAYTKAGFVEEGRRREAVFFNGRRHDEVIMAVLRDDWAD</sequence>
<dbReference type="GeneID" id="99775287"/>
<gene>
    <name evidence="2" type="ORF">BC102111_01728</name>
</gene>
<protein>
    <submittedName>
        <fullName evidence="2">Protein N-acetyltransferase, RimJ/RimL family</fullName>
    </submittedName>
</protein>
<dbReference type="AlphaFoldDB" id="A0A2H1IZ21"/>
<proteinExistence type="predicted"/>
<evidence type="ECO:0000313" key="3">
    <source>
        <dbReference type="Proteomes" id="UP000234333"/>
    </source>
</evidence>
<dbReference type="GO" id="GO:0016747">
    <property type="term" value="F:acyltransferase activity, transferring groups other than amino-acyl groups"/>
    <property type="evidence" value="ECO:0007669"/>
    <property type="project" value="InterPro"/>
</dbReference>
<feature type="domain" description="N-acetyltransferase" evidence="1">
    <location>
        <begin position="34"/>
        <end position="199"/>
    </location>
</feature>
<dbReference type="Pfam" id="PF13302">
    <property type="entry name" value="Acetyltransf_3"/>
    <property type="match status" value="1"/>
</dbReference>
<name>A0A2H1IZ21_9MICO</name>
<organism evidence="2 3">
    <name type="scientific">Brevibacterium casei CIP 102111</name>
    <dbReference type="NCBI Taxonomy" id="1255625"/>
    <lineage>
        <taxon>Bacteria</taxon>
        <taxon>Bacillati</taxon>
        <taxon>Actinomycetota</taxon>
        <taxon>Actinomycetes</taxon>
        <taxon>Micrococcales</taxon>
        <taxon>Brevibacteriaceae</taxon>
        <taxon>Brevibacterium</taxon>
    </lineage>
</organism>
<dbReference type="SUPFAM" id="SSF55729">
    <property type="entry name" value="Acyl-CoA N-acyltransferases (Nat)"/>
    <property type="match status" value="1"/>
</dbReference>
<evidence type="ECO:0000259" key="1">
    <source>
        <dbReference type="PROSITE" id="PS51186"/>
    </source>
</evidence>
<keyword evidence="2" id="KW-0808">Transferase</keyword>
<dbReference type="Gene3D" id="3.40.630.30">
    <property type="match status" value="1"/>
</dbReference>
<dbReference type="RefSeq" id="WP_100227540.1">
    <property type="nucleotide sequence ID" value="NZ_FXZC01000003.1"/>
</dbReference>
<dbReference type="PANTHER" id="PTHR43415:SF3">
    <property type="entry name" value="GNAT-FAMILY ACETYLTRANSFERASE"/>
    <property type="match status" value="1"/>
</dbReference>
<reference evidence="2 3" key="1">
    <citation type="submission" date="2017-03" db="EMBL/GenBank/DDBJ databases">
        <authorList>
            <person name="Afonso C.L."/>
            <person name="Miller P.J."/>
            <person name="Scott M.A."/>
            <person name="Spackman E."/>
            <person name="Goraichik I."/>
            <person name="Dimitrov K.M."/>
            <person name="Suarez D.L."/>
            <person name="Swayne D.E."/>
        </authorList>
    </citation>
    <scope>NUCLEOTIDE SEQUENCE [LARGE SCALE GENOMIC DNA]</scope>
    <source>
        <strain evidence="2 3">CIP 102111</strain>
    </source>
</reference>
<accession>A0A2H1IZ21</accession>
<dbReference type="InterPro" id="IPR000182">
    <property type="entry name" value="GNAT_dom"/>
</dbReference>
<dbReference type="InterPro" id="IPR016181">
    <property type="entry name" value="Acyl_CoA_acyltransferase"/>
</dbReference>
<dbReference type="PROSITE" id="PS51186">
    <property type="entry name" value="GNAT"/>
    <property type="match status" value="1"/>
</dbReference>
<dbReference type="EMBL" id="FXZC01000003">
    <property type="protein sequence ID" value="SMX80242.1"/>
    <property type="molecule type" value="Genomic_DNA"/>
</dbReference>
<dbReference type="Proteomes" id="UP000234333">
    <property type="component" value="Unassembled WGS sequence"/>
</dbReference>